<dbReference type="Proteomes" id="UP001151760">
    <property type="component" value="Unassembled WGS sequence"/>
</dbReference>
<keyword evidence="1" id="KW-0067">ATP-binding</keyword>
<dbReference type="PANTHER" id="PTHR45786:SF74">
    <property type="entry name" value="ATP-DEPENDENT DNA HELICASE"/>
    <property type="match status" value="1"/>
</dbReference>
<keyword evidence="1" id="KW-0547">Nucleotide-binding</keyword>
<dbReference type="SUPFAM" id="SSF52540">
    <property type="entry name" value="P-loop containing nucleoside triphosphate hydrolases"/>
    <property type="match status" value="1"/>
</dbReference>
<comment type="caution">
    <text evidence="4">The sequence shown here is derived from an EMBL/GenBank/DDBJ whole genome shotgun (WGS) entry which is preliminary data.</text>
</comment>
<sequence length="673" mass="78137">MLDRSSIIAQSFRMAREWCHSHGSQDFSLMLVSERTSAIQYNAPTVSEVAALIINDFGDGITLRDIIVNKNNTGPQRILELHPRYMALQYPLLFPYGEDGFGKKISYHSNTGSQKMKRGYVTMKEYYAYLIQHRHNQGTTFLLGERLFQKYLVDVVTAVEEQRLKWIRNNQDTLRVDLYHNLCDVVTRGDTSATCLGKRIVLPRSFIGSLRYMMQNYQDVMALCQAYGNPNLFITFTSNQRWAEISKMLAHVSGQKSHDRPEIGTRVFKMKLTELLDDFTKKHIFGDCCAEFQNRGLPHAHILLWLEERFKCTTPDEINDIISAELPYLAKDLDGYKVVFEYMLHEPCSKDAKYAPCTTEGKCSKHFPKVFLAETVIDEDGYPIYHRMDNKVTAIKGPNRATIVIQENVMAGADGALVQISQVDEIKNYLNLTLRDFENFSALLEREGINITMFTEWFELNKKDTYARQFTYAEIPQHYIRNYCLLEIQKLLNRHGRSLAEFQYLPHPNPRLLTNLDNRLIKEALNFDVNKNKVEHEQLHSLLNPEQRLIYDKVIEYVHSESSQFYFIHGPRGKGKTFVYRTIIATLRSVQMIVLVVASSAKKKEMEDEPTWIEILEELLIKLWSSPMEHIVFETYPYFTTTQTDKAYLKERAILTPGNDDADAINKYMFKKL</sequence>
<feature type="domain" description="Helitron helicase-like" evidence="3">
    <location>
        <begin position="126"/>
        <end position="304"/>
    </location>
</feature>
<dbReference type="EMBL" id="BQNB010011768">
    <property type="protein sequence ID" value="GJS94912.1"/>
    <property type="molecule type" value="Genomic_DNA"/>
</dbReference>
<organism evidence="4 5">
    <name type="scientific">Tanacetum coccineum</name>
    <dbReference type="NCBI Taxonomy" id="301880"/>
    <lineage>
        <taxon>Eukaryota</taxon>
        <taxon>Viridiplantae</taxon>
        <taxon>Streptophyta</taxon>
        <taxon>Embryophyta</taxon>
        <taxon>Tracheophyta</taxon>
        <taxon>Spermatophyta</taxon>
        <taxon>Magnoliopsida</taxon>
        <taxon>eudicotyledons</taxon>
        <taxon>Gunneridae</taxon>
        <taxon>Pentapetalae</taxon>
        <taxon>asterids</taxon>
        <taxon>campanulids</taxon>
        <taxon>Asterales</taxon>
        <taxon>Asteraceae</taxon>
        <taxon>Asteroideae</taxon>
        <taxon>Anthemideae</taxon>
        <taxon>Anthemidinae</taxon>
        <taxon>Tanacetum</taxon>
    </lineage>
</organism>
<dbReference type="Pfam" id="PF14214">
    <property type="entry name" value="Helitron_like_N"/>
    <property type="match status" value="1"/>
</dbReference>
<comment type="cofactor">
    <cofactor evidence="1">
        <name>Mg(2+)</name>
        <dbReference type="ChEBI" id="CHEBI:18420"/>
    </cofactor>
</comment>
<dbReference type="Gene3D" id="3.40.50.300">
    <property type="entry name" value="P-loop containing nucleotide triphosphate hydrolases"/>
    <property type="match status" value="1"/>
</dbReference>
<evidence type="ECO:0000259" key="3">
    <source>
        <dbReference type="Pfam" id="PF14214"/>
    </source>
</evidence>
<dbReference type="GO" id="GO:0004386">
    <property type="term" value="F:helicase activity"/>
    <property type="evidence" value="ECO:0007669"/>
    <property type="project" value="UniProtKB-KW"/>
</dbReference>
<keyword evidence="1" id="KW-0234">DNA repair</keyword>
<comment type="similarity">
    <text evidence="1">Belongs to the helicase family.</text>
</comment>
<gene>
    <name evidence="4" type="ORF">Tco_0801880</name>
</gene>
<accession>A0ABQ5A0T8</accession>
<dbReference type="PANTHER" id="PTHR45786">
    <property type="entry name" value="DNA BINDING PROTEIN-LIKE"/>
    <property type="match status" value="1"/>
</dbReference>
<name>A0ABQ5A0T8_9ASTR</name>
<reference evidence="4" key="1">
    <citation type="journal article" date="2022" name="Int. J. Mol. Sci.">
        <title>Draft Genome of Tanacetum Coccineum: Genomic Comparison of Closely Related Tanacetum-Family Plants.</title>
        <authorList>
            <person name="Yamashiro T."/>
            <person name="Shiraishi A."/>
            <person name="Nakayama K."/>
            <person name="Satake H."/>
        </authorList>
    </citation>
    <scope>NUCLEOTIDE SEQUENCE</scope>
</reference>
<keyword evidence="5" id="KW-1185">Reference proteome</keyword>
<keyword evidence="1" id="KW-0233">DNA recombination</keyword>
<keyword evidence="1 4" id="KW-0347">Helicase</keyword>
<keyword evidence="1" id="KW-0227">DNA damage</keyword>
<reference evidence="4" key="2">
    <citation type="submission" date="2022-01" db="EMBL/GenBank/DDBJ databases">
        <authorList>
            <person name="Yamashiro T."/>
            <person name="Shiraishi A."/>
            <person name="Satake H."/>
            <person name="Nakayama K."/>
        </authorList>
    </citation>
    <scope>NUCLEOTIDE SEQUENCE</scope>
</reference>
<keyword evidence="1" id="KW-0378">Hydrolase</keyword>
<evidence type="ECO:0000256" key="1">
    <source>
        <dbReference type="RuleBase" id="RU363044"/>
    </source>
</evidence>
<dbReference type="Pfam" id="PF05970">
    <property type="entry name" value="PIF1"/>
    <property type="match status" value="1"/>
</dbReference>
<dbReference type="InterPro" id="IPR010285">
    <property type="entry name" value="DNA_helicase_pif1-like_DEAD"/>
</dbReference>
<feature type="domain" description="DNA helicase Pif1-like DEAD-box helicase" evidence="2">
    <location>
        <begin position="543"/>
        <end position="600"/>
    </location>
</feature>
<dbReference type="EC" id="5.6.2.3" evidence="1"/>
<dbReference type="InterPro" id="IPR027417">
    <property type="entry name" value="P-loop_NTPase"/>
</dbReference>
<evidence type="ECO:0000313" key="5">
    <source>
        <dbReference type="Proteomes" id="UP001151760"/>
    </source>
</evidence>
<dbReference type="InterPro" id="IPR025476">
    <property type="entry name" value="Helitron_helicase-like"/>
</dbReference>
<comment type="catalytic activity">
    <reaction evidence="1">
        <text>ATP + H2O = ADP + phosphate + H(+)</text>
        <dbReference type="Rhea" id="RHEA:13065"/>
        <dbReference type="ChEBI" id="CHEBI:15377"/>
        <dbReference type="ChEBI" id="CHEBI:15378"/>
        <dbReference type="ChEBI" id="CHEBI:30616"/>
        <dbReference type="ChEBI" id="CHEBI:43474"/>
        <dbReference type="ChEBI" id="CHEBI:456216"/>
        <dbReference type="EC" id="5.6.2.3"/>
    </reaction>
</comment>
<evidence type="ECO:0000259" key="2">
    <source>
        <dbReference type="Pfam" id="PF05970"/>
    </source>
</evidence>
<protein>
    <recommendedName>
        <fullName evidence="1">ATP-dependent DNA helicase</fullName>
        <ecNumber evidence="1">5.6.2.3</ecNumber>
    </recommendedName>
</protein>
<evidence type="ECO:0000313" key="4">
    <source>
        <dbReference type="EMBL" id="GJS94912.1"/>
    </source>
</evidence>
<proteinExistence type="inferred from homology"/>